<sequence length="211" mass="23133">MTDGDASVESAILHLKEADPVIGSVIDAVGPFRLKPQRARFRSLVRAIIAQQISTSAARSITARLVEALKPGQLTAEGVAAMSFEELRCCGLSPQKAGYIHDLAAHVADGSVPLSRMGRWPDERIIECLTQVRGIGVWTAQMFLIFSMGRMDVFPPDDLGIRSAIRNLYGLPDLPNRATSLQIAEPWRPYSSVASWYCWRSIELSQGSPQP</sequence>
<evidence type="ECO:0000259" key="6">
    <source>
        <dbReference type="SMART" id="SM00478"/>
    </source>
</evidence>
<keyword evidence="7" id="KW-0326">Glycosidase</keyword>
<dbReference type="GO" id="GO:0043916">
    <property type="term" value="F:DNA-7-methylguanine glycosylase activity"/>
    <property type="evidence" value="ECO:0007669"/>
    <property type="project" value="TreeGrafter"/>
</dbReference>
<evidence type="ECO:0000313" key="8">
    <source>
        <dbReference type="Proteomes" id="UP000320496"/>
    </source>
</evidence>
<evidence type="ECO:0000256" key="5">
    <source>
        <dbReference type="ARBA" id="ARBA00023204"/>
    </source>
</evidence>
<evidence type="ECO:0000256" key="2">
    <source>
        <dbReference type="ARBA" id="ARBA00010817"/>
    </source>
</evidence>
<dbReference type="SMART" id="SM00478">
    <property type="entry name" value="ENDO3c"/>
    <property type="match status" value="1"/>
</dbReference>
<dbReference type="EC" id="3.2.2.21" evidence="3"/>
<dbReference type="Pfam" id="PF00730">
    <property type="entry name" value="HhH-GPD"/>
    <property type="match status" value="1"/>
</dbReference>
<gene>
    <name evidence="7" type="primary">alkA</name>
    <name evidence="7" type="ORF">Mal4_51390</name>
</gene>
<keyword evidence="5" id="KW-0234">DNA repair</keyword>
<dbReference type="GO" id="GO:0006307">
    <property type="term" value="P:DNA alkylation repair"/>
    <property type="evidence" value="ECO:0007669"/>
    <property type="project" value="TreeGrafter"/>
</dbReference>
<dbReference type="EMBL" id="CP036275">
    <property type="protein sequence ID" value="QDU40779.1"/>
    <property type="molecule type" value="Genomic_DNA"/>
</dbReference>
<dbReference type="SUPFAM" id="SSF48150">
    <property type="entry name" value="DNA-glycosylase"/>
    <property type="match status" value="1"/>
</dbReference>
<dbReference type="Gene3D" id="1.10.1670.40">
    <property type="match status" value="1"/>
</dbReference>
<dbReference type="GO" id="GO:0005737">
    <property type="term" value="C:cytoplasm"/>
    <property type="evidence" value="ECO:0007669"/>
    <property type="project" value="TreeGrafter"/>
</dbReference>
<accession>A0A517ZEA5</accession>
<evidence type="ECO:0000256" key="4">
    <source>
        <dbReference type="ARBA" id="ARBA00022763"/>
    </source>
</evidence>
<keyword evidence="7" id="KW-0378">Hydrolase</keyword>
<feature type="domain" description="HhH-GPD" evidence="6">
    <location>
        <begin position="49"/>
        <end position="203"/>
    </location>
</feature>
<dbReference type="Gene3D" id="1.10.340.30">
    <property type="entry name" value="Hypothetical protein, domain 2"/>
    <property type="match status" value="1"/>
</dbReference>
<dbReference type="PROSITE" id="PS00516">
    <property type="entry name" value="ALKYLBASE_DNA_GLYCOS"/>
    <property type="match status" value="1"/>
</dbReference>
<dbReference type="InterPro" id="IPR011257">
    <property type="entry name" value="DNA_glycosylase"/>
</dbReference>
<dbReference type="RefSeq" id="WP_145372041.1">
    <property type="nucleotide sequence ID" value="NZ_CP036275.1"/>
</dbReference>
<comment type="similarity">
    <text evidence="2">Belongs to the alkylbase DNA glycosidase AlkA family.</text>
</comment>
<dbReference type="KEGG" id="mri:Mal4_51390"/>
<evidence type="ECO:0000256" key="1">
    <source>
        <dbReference type="ARBA" id="ARBA00000086"/>
    </source>
</evidence>
<dbReference type="FunFam" id="1.10.340.30:FF:000004">
    <property type="entry name" value="DNA-3-methyladenine glycosylase II"/>
    <property type="match status" value="1"/>
</dbReference>
<protein>
    <recommendedName>
        <fullName evidence="3">DNA-3-methyladenine glycosylase II</fullName>
        <ecNumber evidence="3">3.2.2.21</ecNumber>
    </recommendedName>
</protein>
<evidence type="ECO:0000313" key="7">
    <source>
        <dbReference type="EMBL" id="QDU40779.1"/>
    </source>
</evidence>
<dbReference type="GO" id="GO:0006285">
    <property type="term" value="P:base-excision repair, AP site formation"/>
    <property type="evidence" value="ECO:0007669"/>
    <property type="project" value="TreeGrafter"/>
</dbReference>
<dbReference type="GO" id="GO:0008725">
    <property type="term" value="F:DNA-3-methyladenine glycosylase activity"/>
    <property type="evidence" value="ECO:0007669"/>
    <property type="project" value="TreeGrafter"/>
</dbReference>
<dbReference type="OrthoDB" id="9785929at2"/>
<organism evidence="7 8">
    <name type="scientific">Maioricimonas rarisocia</name>
    <dbReference type="NCBI Taxonomy" id="2528026"/>
    <lineage>
        <taxon>Bacteria</taxon>
        <taxon>Pseudomonadati</taxon>
        <taxon>Planctomycetota</taxon>
        <taxon>Planctomycetia</taxon>
        <taxon>Planctomycetales</taxon>
        <taxon>Planctomycetaceae</taxon>
        <taxon>Maioricimonas</taxon>
    </lineage>
</organism>
<dbReference type="PANTHER" id="PTHR43003:SF5">
    <property type="entry name" value="DNA-3-METHYLADENINE GLYCOSYLASE"/>
    <property type="match status" value="1"/>
</dbReference>
<comment type="catalytic activity">
    <reaction evidence="1">
        <text>Hydrolysis of alkylated DNA, releasing 3-methyladenine, 3-methylguanine, 7-methylguanine and 7-methyladenine.</text>
        <dbReference type="EC" id="3.2.2.21"/>
    </reaction>
</comment>
<dbReference type="Proteomes" id="UP000320496">
    <property type="component" value="Chromosome"/>
</dbReference>
<dbReference type="AlphaFoldDB" id="A0A517ZEA5"/>
<dbReference type="InterPro" id="IPR003265">
    <property type="entry name" value="HhH-GPD_domain"/>
</dbReference>
<name>A0A517ZEA5_9PLAN</name>
<reference evidence="7 8" key="1">
    <citation type="submission" date="2019-02" db="EMBL/GenBank/DDBJ databases">
        <title>Deep-cultivation of Planctomycetes and their phenomic and genomic characterization uncovers novel biology.</title>
        <authorList>
            <person name="Wiegand S."/>
            <person name="Jogler M."/>
            <person name="Boedeker C."/>
            <person name="Pinto D."/>
            <person name="Vollmers J."/>
            <person name="Rivas-Marin E."/>
            <person name="Kohn T."/>
            <person name="Peeters S.H."/>
            <person name="Heuer A."/>
            <person name="Rast P."/>
            <person name="Oberbeckmann S."/>
            <person name="Bunk B."/>
            <person name="Jeske O."/>
            <person name="Meyerdierks A."/>
            <person name="Storesund J.E."/>
            <person name="Kallscheuer N."/>
            <person name="Luecker S."/>
            <person name="Lage O.M."/>
            <person name="Pohl T."/>
            <person name="Merkel B.J."/>
            <person name="Hornburger P."/>
            <person name="Mueller R.-W."/>
            <person name="Bruemmer F."/>
            <person name="Labrenz M."/>
            <person name="Spormann A.M."/>
            <person name="Op den Camp H."/>
            <person name="Overmann J."/>
            <person name="Amann R."/>
            <person name="Jetten M.S.M."/>
            <person name="Mascher T."/>
            <person name="Medema M.H."/>
            <person name="Devos D.P."/>
            <person name="Kaster A.-K."/>
            <person name="Ovreas L."/>
            <person name="Rohde M."/>
            <person name="Galperin M.Y."/>
            <person name="Jogler C."/>
        </authorList>
    </citation>
    <scope>NUCLEOTIDE SEQUENCE [LARGE SCALE GENOMIC DNA]</scope>
    <source>
        <strain evidence="7 8">Mal4</strain>
    </source>
</reference>
<dbReference type="PANTHER" id="PTHR43003">
    <property type="entry name" value="DNA-3-METHYLADENINE GLYCOSYLASE"/>
    <property type="match status" value="1"/>
</dbReference>
<dbReference type="InterPro" id="IPR000035">
    <property type="entry name" value="Alkylbase_DNA_glycsylse_CS"/>
</dbReference>
<evidence type="ECO:0000256" key="3">
    <source>
        <dbReference type="ARBA" id="ARBA00012000"/>
    </source>
</evidence>
<keyword evidence="8" id="KW-1185">Reference proteome</keyword>
<dbReference type="CDD" id="cd00056">
    <property type="entry name" value="ENDO3c"/>
    <property type="match status" value="1"/>
</dbReference>
<dbReference type="InterPro" id="IPR051912">
    <property type="entry name" value="Alkylbase_DNA_Glycosylase/TA"/>
</dbReference>
<dbReference type="GO" id="GO:0032993">
    <property type="term" value="C:protein-DNA complex"/>
    <property type="evidence" value="ECO:0007669"/>
    <property type="project" value="TreeGrafter"/>
</dbReference>
<dbReference type="GO" id="GO:0032131">
    <property type="term" value="F:alkylated DNA binding"/>
    <property type="evidence" value="ECO:0007669"/>
    <property type="project" value="TreeGrafter"/>
</dbReference>
<proteinExistence type="inferred from homology"/>
<keyword evidence="4" id="KW-0227">DNA damage</keyword>